<sequence>MSVPHFPIHRDQRDNFHDLAAYDLSVDLESIEKQFDKTLLQLVDYIDMLDEPALVQAVIDLNESYQDLLQQQAQAAQCDAELDEIKKRYLQISSAATPVTIDTVRDYIDGTTQIQSLQQFYDDTHQEDFKNIRISNNSNNKRKTRGSAATYGAPLSTERLLTILPYIIDDPTCVVPDDTETEETEDDIQIEGGKIELSCPITCKPFENPMISKKCGHVFDKEGIQIYFNTPDKKKCPQGACGHELTATDFKPDQVMLLRCKINKMKRPTTTENLDTL</sequence>
<comment type="pathway">
    <text evidence="2">Protein modification; protein sumoylation.</text>
</comment>
<keyword evidence="5" id="KW-0479">Metal-binding</keyword>
<organism evidence="12 13">
    <name type="scientific">Nakaseomyces bracarensis</name>
    <dbReference type="NCBI Taxonomy" id="273131"/>
    <lineage>
        <taxon>Eukaryota</taxon>
        <taxon>Fungi</taxon>
        <taxon>Dikarya</taxon>
        <taxon>Ascomycota</taxon>
        <taxon>Saccharomycotina</taxon>
        <taxon>Saccharomycetes</taxon>
        <taxon>Saccharomycetales</taxon>
        <taxon>Saccharomycetaceae</taxon>
        <taxon>Nakaseomyces</taxon>
    </lineage>
</organism>
<evidence type="ECO:0000256" key="6">
    <source>
        <dbReference type="ARBA" id="ARBA00022771"/>
    </source>
</evidence>
<dbReference type="Pfam" id="PF22326">
    <property type="entry name" value="MMS21_N"/>
    <property type="match status" value="1"/>
</dbReference>
<dbReference type="InterPro" id="IPR004181">
    <property type="entry name" value="Znf_MIZ"/>
</dbReference>
<dbReference type="Gene3D" id="3.30.40.10">
    <property type="entry name" value="Zinc/RING finger domain, C3HC4 (zinc finger)"/>
    <property type="match status" value="1"/>
</dbReference>
<accession>A0ABR4NX37</accession>
<dbReference type="Gene3D" id="1.20.120.1010">
    <property type="match status" value="1"/>
</dbReference>
<evidence type="ECO:0000313" key="12">
    <source>
        <dbReference type="EMBL" id="KAL3233162.1"/>
    </source>
</evidence>
<dbReference type="Proteomes" id="UP001623330">
    <property type="component" value="Unassembled WGS sequence"/>
</dbReference>
<keyword evidence="4" id="KW-0808">Transferase</keyword>
<evidence type="ECO:0000313" key="13">
    <source>
        <dbReference type="Proteomes" id="UP001623330"/>
    </source>
</evidence>
<dbReference type="InterPro" id="IPR013083">
    <property type="entry name" value="Znf_RING/FYVE/PHD"/>
</dbReference>
<dbReference type="CDD" id="cd16651">
    <property type="entry name" value="SPL-RING_NSE2"/>
    <property type="match status" value="1"/>
</dbReference>
<evidence type="ECO:0000256" key="5">
    <source>
        <dbReference type="ARBA" id="ARBA00022723"/>
    </source>
</evidence>
<evidence type="ECO:0000256" key="8">
    <source>
        <dbReference type="ARBA" id="ARBA00022833"/>
    </source>
</evidence>
<keyword evidence="13" id="KW-1185">Reference proteome</keyword>
<comment type="subcellular location">
    <subcellularLocation>
        <location evidence="1">Nucleus</location>
    </subcellularLocation>
</comment>
<dbReference type="PROSITE" id="PS51044">
    <property type="entry name" value="ZF_SP_RING"/>
    <property type="match status" value="1"/>
</dbReference>
<evidence type="ECO:0000256" key="1">
    <source>
        <dbReference type="ARBA" id="ARBA00004123"/>
    </source>
</evidence>
<evidence type="ECO:0000256" key="2">
    <source>
        <dbReference type="ARBA" id="ARBA00004718"/>
    </source>
</evidence>
<name>A0ABR4NX37_9SACH</name>
<keyword evidence="12" id="KW-0436">Ligase</keyword>
<evidence type="ECO:0000256" key="10">
    <source>
        <dbReference type="PROSITE-ProRule" id="PRU00452"/>
    </source>
</evidence>
<keyword evidence="6 10" id="KW-0863">Zinc-finger</keyword>
<keyword evidence="9" id="KW-0539">Nucleus</keyword>
<dbReference type="SUPFAM" id="SSF57850">
    <property type="entry name" value="RING/U-box"/>
    <property type="match status" value="1"/>
</dbReference>
<evidence type="ECO:0000259" key="11">
    <source>
        <dbReference type="PROSITE" id="PS51044"/>
    </source>
</evidence>
<evidence type="ECO:0000256" key="4">
    <source>
        <dbReference type="ARBA" id="ARBA00022679"/>
    </source>
</evidence>
<dbReference type="GO" id="GO:0016874">
    <property type="term" value="F:ligase activity"/>
    <property type="evidence" value="ECO:0007669"/>
    <property type="project" value="UniProtKB-KW"/>
</dbReference>
<dbReference type="PANTHER" id="PTHR21330:SF1">
    <property type="entry name" value="E3 SUMO-PROTEIN LIGASE NSE2"/>
    <property type="match status" value="1"/>
</dbReference>
<comment type="similarity">
    <text evidence="3">Belongs to the NSE2 family.</text>
</comment>
<dbReference type="InterPro" id="IPR054753">
    <property type="entry name" value="MMS21_N"/>
</dbReference>
<proteinExistence type="inferred from homology"/>
<feature type="domain" description="SP-RING-type" evidence="11">
    <location>
        <begin position="184"/>
        <end position="271"/>
    </location>
</feature>
<evidence type="ECO:0000256" key="9">
    <source>
        <dbReference type="ARBA" id="ARBA00023242"/>
    </source>
</evidence>
<gene>
    <name evidence="12" type="ORF">RNJ44_05078</name>
</gene>
<dbReference type="InterPro" id="IPR026846">
    <property type="entry name" value="Nse2(Mms21)"/>
</dbReference>
<dbReference type="EMBL" id="JBEVYD010000005">
    <property type="protein sequence ID" value="KAL3233162.1"/>
    <property type="molecule type" value="Genomic_DNA"/>
</dbReference>
<protein>
    <submittedName>
        <fullName evidence="12">E3 SUMO-protein ligase MMS21</fullName>
    </submittedName>
</protein>
<keyword evidence="8" id="KW-0862">Zinc</keyword>
<reference evidence="12 13" key="1">
    <citation type="submission" date="2024-05" db="EMBL/GenBank/DDBJ databases">
        <title>Long read based assembly of the Candida bracarensis genome reveals expanded adhesin content.</title>
        <authorList>
            <person name="Marcet-Houben M."/>
            <person name="Ksiezopolska E."/>
            <person name="Gabaldon T."/>
        </authorList>
    </citation>
    <scope>NUCLEOTIDE SEQUENCE [LARGE SCALE GENOMIC DNA]</scope>
    <source>
        <strain evidence="12 13">CBM6</strain>
    </source>
</reference>
<evidence type="ECO:0000256" key="7">
    <source>
        <dbReference type="ARBA" id="ARBA00022786"/>
    </source>
</evidence>
<keyword evidence="7" id="KW-0833">Ubl conjugation pathway</keyword>
<dbReference type="Pfam" id="PF11789">
    <property type="entry name" value="zf-Nse"/>
    <property type="match status" value="1"/>
</dbReference>
<evidence type="ECO:0000256" key="3">
    <source>
        <dbReference type="ARBA" id="ARBA00008212"/>
    </source>
</evidence>
<dbReference type="PANTHER" id="PTHR21330">
    <property type="entry name" value="E3 SUMO-PROTEIN LIGASE NSE2"/>
    <property type="match status" value="1"/>
</dbReference>
<comment type="caution">
    <text evidence="12">The sequence shown here is derived from an EMBL/GenBank/DDBJ whole genome shotgun (WGS) entry which is preliminary data.</text>
</comment>